<reference evidence="1 2" key="1">
    <citation type="journal article" date="2024" name="J Genomics">
        <title>Draft genome sequencing and assembly of Favolaschia claudopus CIRM-BRFM 2984 isolated from oak limbs.</title>
        <authorList>
            <person name="Navarro D."/>
            <person name="Drula E."/>
            <person name="Chaduli D."/>
            <person name="Cazenave R."/>
            <person name="Ahrendt S."/>
            <person name="Wang J."/>
            <person name="Lipzen A."/>
            <person name="Daum C."/>
            <person name="Barry K."/>
            <person name="Grigoriev I.V."/>
            <person name="Favel A."/>
            <person name="Rosso M.N."/>
            <person name="Martin F."/>
        </authorList>
    </citation>
    <scope>NUCLEOTIDE SEQUENCE [LARGE SCALE GENOMIC DNA]</scope>
    <source>
        <strain evidence="1 2">CIRM-BRFM 2984</strain>
    </source>
</reference>
<proteinExistence type="predicted"/>
<evidence type="ECO:0000313" key="2">
    <source>
        <dbReference type="Proteomes" id="UP001362999"/>
    </source>
</evidence>
<organism evidence="1 2">
    <name type="scientific">Favolaschia claudopus</name>
    <dbReference type="NCBI Taxonomy" id="2862362"/>
    <lineage>
        <taxon>Eukaryota</taxon>
        <taxon>Fungi</taxon>
        <taxon>Dikarya</taxon>
        <taxon>Basidiomycota</taxon>
        <taxon>Agaricomycotina</taxon>
        <taxon>Agaricomycetes</taxon>
        <taxon>Agaricomycetidae</taxon>
        <taxon>Agaricales</taxon>
        <taxon>Marasmiineae</taxon>
        <taxon>Mycenaceae</taxon>
        <taxon>Favolaschia</taxon>
    </lineage>
</organism>
<dbReference type="AlphaFoldDB" id="A0AAW0AGX2"/>
<dbReference type="EMBL" id="JAWWNJ010000069">
    <property type="protein sequence ID" value="KAK7007935.1"/>
    <property type="molecule type" value="Genomic_DNA"/>
</dbReference>
<evidence type="ECO:0008006" key="3">
    <source>
        <dbReference type="Google" id="ProtNLM"/>
    </source>
</evidence>
<evidence type="ECO:0000313" key="1">
    <source>
        <dbReference type="EMBL" id="KAK7007935.1"/>
    </source>
</evidence>
<gene>
    <name evidence="1" type="ORF">R3P38DRAFT_2792061</name>
</gene>
<comment type="caution">
    <text evidence="1">The sequence shown here is derived from an EMBL/GenBank/DDBJ whole genome shotgun (WGS) entry which is preliminary data.</text>
</comment>
<sequence>MYEAFVHLQAARQQVKPWKDDGPTASPWLMRSYNDKQLFSLGMESPSLWKAVEDIVRRSLKITEDYELEMYSATELTDMGRRFSRLPNEIKMELVYHTNVRDLTALTLTCKFYWKEGTKVLDRFLSRCFQAIGLDWHSLRFALRHLNAILTGSVIRQMIFVESKEFRIQDFNGIKILANDPGLTNPGASLDQVVLERPNDRSHFQIRIIDSFSEGDIFWRKSTACFTWLGSDGFVVPYQNLSFESKTMLCPPIDDETLKASIVSAQEEGLEIVPFHLDDQTNCQRSYGASDQWGVTTASMRKDNLHNERVRDMMRTLKMQGDFPPEVEENIFVHALSSFVDSVQYDTERGELMCICPRWWQIIKSSPVIWSNVVVHPHMGLQHIQFLLHQVLRSSCNIRLVLDTNAVVLDREPPSARFIAGEQLVDFPVFHPDYGHPGRLQILSLNGVFPTWSKSTVYASLTALHLSNIGYPIHRSTVRALFSASPHLTTLEILNVVFQTRDIDRTAIVAGHLTDLKLALGTNPAINIPAYLVLPALHHLYIECESPHGWTWIAIEGICRTYLRVAQRFTLSVPDIVNVRSKVMDCLERLEAAKHVNLGQCAAGLVDAVSTATSLHSRPRSGREWIVPPATPSTVVSKFLVSSSARAVVYELLQPDTDRAVKYRRWIDATSSRLVSNTGMGY</sequence>
<name>A0AAW0AGX2_9AGAR</name>
<keyword evidence="2" id="KW-1185">Reference proteome</keyword>
<protein>
    <recommendedName>
        <fullName evidence="3">F-box domain-containing protein</fullName>
    </recommendedName>
</protein>
<dbReference type="Proteomes" id="UP001362999">
    <property type="component" value="Unassembled WGS sequence"/>
</dbReference>
<accession>A0AAW0AGX2</accession>